<dbReference type="InterPro" id="IPR025711">
    <property type="entry name" value="PepSY"/>
</dbReference>
<feature type="compositionally biased region" description="Basic and acidic residues" evidence="1">
    <location>
        <begin position="57"/>
        <end position="66"/>
    </location>
</feature>
<sequence length="250" mass="25572">MSAPFRLRGLAAACLVVSSALLVTACGTEQERVTAAAPAQPTGTTSASPSGSASPRLTDDQAERQKLVPAAKVTWDKAAQAAVGEVQQSKLAEMELTWAPSGAEASASPSGQASGSASPSPASPSPAGPSPSGSPGAQTPVWENTVVTQDGTAHKVWVDAVSGQVIRSEQDPDQDADDKSEWAARLKAATVTPQQAVQAAQGRAKGTVTAAELDDNVWKVDIVDTGNWDKTTVGVSATDRKVVSEDVDKD</sequence>
<name>A0ABT0IES8_9ACTN</name>
<proteinExistence type="predicted"/>
<feature type="domain" description="PepSY" evidence="3">
    <location>
        <begin position="138"/>
        <end position="169"/>
    </location>
</feature>
<organism evidence="4 5">
    <name type="scientific">Streptomyces lichenis</name>
    <dbReference type="NCBI Taxonomy" id="2306967"/>
    <lineage>
        <taxon>Bacteria</taxon>
        <taxon>Bacillati</taxon>
        <taxon>Actinomycetota</taxon>
        <taxon>Actinomycetes</taxon>
        <taxon>Kitasatosporales</taxon>
        <taxon>Streptomycetaceae</taxon>
        <taxon>Streptomyces</taxon>
    </lineage>
</organism>
<evidence type="ECO:0000259" key="3">
    <source>
        <dbReference type="Pfam" id="PF03413"/>
    </source>
</evidence>
<comment type="caution">
    <text evidence="4">The sequence shown here is derived from an EMBL/GenBank/DDBJ whole genome shotgun (WGS) entry which is preliminary data.</text>
</comment>
<feature type="signal peptide" evidence="2">
    <location>
        <begin position="1"/>
        <end position="25"/>
    </location>
</feature>
<evidence type="ECO:0000313" key="4">
    <source>
        <dbReference type="EMBL" id="MCK8679829.1"/>
    </source>
</evidence>
<evidence type="ECO:0000256" key="2">
    <source>
        <dbReference type="SAM" id="SignalP"/>
    </source>
</evidence>
<keyword evidence="5" id="KW-1185">Reference proteome</keyword>
<dbReference type="RefSeq" id="WP_248635647.1">
    <property type="nucleotide sequence ID" value="NZ_JALPTH010000021.1"/>
</dbReference>
<evidence type="ECO:0000313" key="5">
    <source>
        <dbReference type="Proteomes" id="UP001522868"/>
    </source>
</evidence>
<reference evidence="4 5" key="1">
    <citation type="submission" date="2022-04" db="EMBL/GenBank/DDBJ databases">
        <title>Streptomyces sp. nov. LCR6-01 isolated from Lichen of Dirinaria sp.</title>
        <authorList>
            <person name="Kanchanasin P."/>
            <person name="Tanasupawat S."/>
            <person name="Phongsopitanun W."/>
        </authorList>
    </citation>
    <scope>NUCLEOTIDE SEQUENCE [LARGE SCALE GENOMIC DNA]</scope>
    <source>
        <strain evidence="4 5">LCR6-01</strain>
    </source>
</reference>
<accession>A0ABT0IES8</accession>
<feature type="region of interest" description="Disordered" evidence="1">
    <location>
        <begin position="100"/>
        <end position="148"/>
    </location>
</feature>
<feature type="compositionally biased region" description="Low complexity" evidence="1">
    <location>
        <begin position="34"/>
        <end position="55"/>
    </location>
</feature>
<keyword evidence="2" id="KW-0732">Signal</keyword>
<dbReference type="Gene3D" id="3.10.450.40">
    <property type="match status" value="2"/>
</dbReference>
<dbReference type="EMBL" id="JALPTH010000021">
    <property type="protein sequence ID" value="MCK8679829.1"/>
    <property type="molecule type" value="Genomic_DNA"/>
</dbReference>
<gene>
    <name evidence="4" type="ORF">M1O15_21030</name>
</gene>
<feature type="chain" id="PRO_5046863306" evidence="2">
    <location>
        <begin position="26"/>
        <end position="250"/>
    </location>
</feature>
<feature type="domain" description="PepSY" evidence="3">
    <location>
        <begin position="191"/>
        <end position="233"/>
    </location>
</feature>
<evidence type="ECO:0000256" key="1">
    <source>
        <dbReference type="SAM" id="MobiDB-lite"/>
    </source>
</evidence>
<dbReference type="Proteomes" id="UP001522868">
    <property type="component" value="Unassembled WGS sequence"/>
</dbReference>
<protein>
    <submittedName>
        <fullName evidence="4">PepSY domain-containing protein</fullName>
    </submittedName>
</protein>
<feature type="region of interest" description="Disordered" evidence="1">
    <location>
        <begin position="30"/>
        <end position="69"/>
    </location>
</feature>
<dbReference type="Pfam" id="PF03413">
    <property type="entry name" value="PepSY"/>
    <property type="match status" value="2"/>
</dbReference>
<dbReference type="PROSITE" id="PS51257">
    <property type="entry name" value="PROKAR_LIPOPROTEIN"/>
    <property type="match status" value="1"/>
</dbReference>
<feature type="compositionally biased region" description="Low complexity" evidence="1">
    <location>
        <begin position="100"/>
        <end position="120"/>
    </location>
</feature>